<dbReference type="GO" id="GO:0015969">
    <property type="term" value="P:guanosine tetraphosphate metabolic process"/>
    <property type="evidence" value="ECO:0007669"/>
    <property type="project" value="InterPro"/>
</dbReference>
<dbReference type="SMART" id="SM00954">
    <property type="entry name" value="RelA_SpoT"/>
    <property type="match status" value="1"/>
</dbReference>
<dbReference type="Gene3D" id="1.25.40.10">
    <property type="entry name" value="Tetratricopeptide repeat domain"/>
    <property type="match status" value="1"/>
</dbReference>
<evidence type="ECO:0000259" key="1">
    <source>
        <dbReference type="SMART" id="SM00954"/>
    </source>
</evidence>
<dbReference type="Pfam" id="PF04607">
    <property type="entry name" value="RelA_SpoT"/>
    <property type="match status" value="1"/>
</dbReference>
<dbReference type="EMBL" id="LAZR01049056">
    <property type="protein sequence ID" value="KKK90534.1"/>
    <property type="molecule type" value="Genomic_DNA"/>
</dbReference>
<organism evidence="2">
    <name type="scientific">marine sediment metagenome</name>
    <dbReference type="NCBI Taxonomy" id="412755"/>
    <lineage>
        <taxon>unclassified sequences</taxon>
        <taxon>metagenomes</taxon>
        <taxon>ecological metagenomes</taxon>
    </lineage>
</organism>
<protein>
    <recommendedName>
        <fullName evidence="1">RelA/SpoT domain-containing protein</fullName>
    </recommendedName>
</protein>
<proteinExistence type="predicted"/>
<dbReference type="CDD" id="cd05399">
    <property type="entry name" value="NT_Rel-Spo_like"/>
    <property type="match status" value="1"/>
</dbReference>
<dbReference type="InterPro" id="IPR007685">
    <property type="entry name" value="RelA_SpoT"/>
</dbReference>
<dbReference type="SUPFAM" id="SSF81301">
    <property type="entry name" value="Nucleotidyltransferase"/>
    <property type="match status" value="1"/>
</dbReference>
<feature type="domain" description="RelA/SpoT" evidence="1">
    <location>
        <begin position="49"/>
        <end position="176"/>
    </location>
</feature>
<dbReference type="AlphaFoldDB" id="A0A0F9BIY3"/>
<evidence type="ECO:0000313" key="2">
    <source>
        <dbReference type="EMBL" id="KKK90534.1"/>
    </source>
</evidence>
<comment type="caution">
    <text evidence="2">The sequence shown here is derived from an EMBL/GenBank/DDBJ whole genome shotgun (WGS) entry which is preliminary data.</text>
</comment>
<sequence length="391" mass="45802">MKEKRKIFIKDQLNLYKVRHSEFVKFNNILEEILNRIGKQITTKCIIQTRVKSLISFAEKIVRMPLSITEMTDICGARLILPTLDDVKRVSILIKDNFIVDPILSENKVESLAVSEFGYRTDHYSINLKENSPLYDDMNIPELYLSQKAEIQVRTIIEHAYAVIYHDLGYKTAHKLKNQWEREFHRSAALLEQIDESISRMKMIIKDFETNFGGYLSEKEIINKLEILQIIHEAEPENADIAYKMAILAKNIGDWSRVVNLLSKFTHLNKGPILRELGFAIWRCYKKDSEEYQKAELYLKKSIELNPLDWDAMAILGGFYKNFDEDKARECYKSAFDLNPHDAYSLGNYLIYELRKLKNLDSISISKHFILDAIERCNTQIELEIDIPWVY</sequence>
<gene>
    <name evidence="2" type="ORF">LCGC14_2722050</name>
</gene>
<dbReference type="Gene3D" id="3.30.460.10">
    <property type="entry name" value="Beta Polymerase, domain 2"/>
    <property type="match status" value="1"/>
</dbReference>
<name>A0A0F9BIY3_9ZZZZ</name>
<dbReference type="InterPro" id="IPR043519">
    <property type="entry name" value="NT_sf"/>
</dbReference>
<dbReference type="PANTHER" id="PTHR41773">
    <property type="entry name" value="GTP PYROPHOSPHATASE-RELATED"/>
    <property type="match status" value="1"/>
</dbReference>
<reference evidence="2" key="1">
    <citation type="journal article" date="2015" name="Nature">
        <title>Complex archaea that bridge the gap between prokaryotes and eukaryotes.</title>
        <authorList>
            <person name="Spang A."/>
            <person name="Saw J.H."/>
            <person name="Jorgensen S.L."/>
            <person name="Zaremba-Niedzwiedzka K."/>
            <person name="Martijn J."/>
            <person name="Lind A.E."/>
            <person name="van Eijk R."/>
            <person name="Schleper C."/>
            <person name="Guy L."/>
            <person name="Ettema T.J."/>
        </authorList>
    </citation>
    <scope>NUCLEOTIDE SEQUENCE</scope>
</reference>
<dbReference type="PANTHER" id="PTHR41773:SF1">
    <property type="entry name" value="RELA_SPOT DOMAIN-CONTAINING PROTEIN"/>
    <property type="match status" value="1"/>
</dbReference>
<dbReference type="SUPFAM" id="SSF81901">
    <property type="entry name" value="HCP-like"/>
    <property type="match status" value="1"/>
</dbReference>
<accession>A0A0F9BIY3</accession>
<dbReference type="InterPro" id="IPR011990">
    <property type="entry name" value="TPR-like_helical_dom_sf"/>
</dbReference>
<feature type="non-terminal residue" evidence="2">
    <location>
        <position position="391"/>
    </location>
</feature>
<dbReference type="Gene3D" id="1.10.287.860">
    <property type="entry name" value="Nucleotidyltransferase"/>
    <property type="match status" value="1"/>
</dbReference>